<dbReference type="OrthoDB" id="160982at2"/>
<dbReference type="InterPro" id="IPR025449">
    <property type="entry name" value="JetB"/>
</dbReference>
<gene>
    <name evidence="2" type="ORF">AT727_13835</name>
    <name evidence="1" type="ORF">DPCES_0817</name>
</gene>
<name>A0A098AVT8_DESHA</name>
<dbReference type="EMBL" id="LK996017">
    <property type="protein sequence ID" value="CDX00704.1"/>
    <property type="molecule type" value="Genomic_DNA"/>
</dbReference>
<dbReference type="AlphaFoldDB" id="A0A098AVT8"/>
<reference evidence="1" key="1">
    <citation type="submission" date="2014-07" db="EMBL/GenBank/DDBJ databases">
        <authorList>
            <person name="Hornung V.Bastian."/>
        </authorList>
    </citation>
    <scope>NUCLEOTIDE SEQUENCE</scope>
    <source>
        <strain evidence="1">PCE-S</strain>
    </source>
</reference>
<dbReference type="EMBL" id="LOCK01000094">
    <property type="protein sequence ID" value="KTE89102.1"/>
    <property type="molecule type" value="Genomic_DNA"/>
</dbReference>
<evidence type="ECO:0000313" key="2">
    <source>
        <dbReference type="EMBL" id="KTE89102.1"/>
    </source>
</evidence>
<sequence length="202" mass="24639">MFEQLSEQDREKLRDLINRLLNVNFLVKELEREHYQNARKLRPYLDEFFKFLNWDFQLDERHECIYVFSKEGAHRLRLSQEESIALLVLRLIYQEKRQGVLLTAFPLTTKYEIRAKYETFRLPFPGKTRFLETIKLFTQYKLLQSLDDEVNLDECRFRLFHTLLYALDADSIERIHERIRAYDLEIDEEELLYEMDETASAR</sequence>
<organism evidence="1">
    <name type="scientific">Desulfitobacterium hafniense</name>
    <name type="common">Desulfitobacterium frappieri</name>
    <dbReference type="NCBI Taxonomy" id="49338"/>
    <lineage>
        <taxon>Bacteria</taxon>
        <taxon>Bacillati</taxon>
        <taxon>Bacillota</taxon>
        <taxon>Clostridia</taxon>
        <taxon>Eubacteriales</taxon>
        <taxon>Desulfitobacteriaceae</taxon>
        <taxon>Desulfitobacterium</taxon>
    </lineage>
</organism>
<proteinExistence type="predicted"/>
<dbReference type="Proteomes" id="UP000054623">
    <property type="component" value="Unassembled WGS sequence"/>
</dbReference>
<evidence type="ECO:0000313" key="1">
    <source>
        <dbReference type="EMBL" id="CDX00704.1"/>
    </source>
</evidence>
<dbReference type="PATRIC" id="fig|49338.4.peg.878"/>
<accession>A0A098AVT8</accession>
<dbReference type="RefSeq" id="WP_015942934.1">
    <property type="nucleotide sequence ID" value="NZ_JAYFNZ010000025.1"/>
</dbReference>
<protein>
    <submittedName>
        <fullName evidence="1">PF13835 domain protein</fullName>
    </submittedName>
</protein>
<evidence type="ECO:0000313" key="3">
    <source>
        <dbReference type="Proteomes" id="UP000054623"/>
    </source>
</evidence>
<dbReference type="Pfam" id="PF13835">
    <property type="entry name" value="DUF4194"/>
    <property type="match status" value="1"/>
</dbReference>
<reference evidence="2 3" key="2">
    <citation type="submission" date="2015-12" db="EMBL/GenBank/DDBJ databases">
        <title>Draft Genome Sequence of Desulfitobacterium hafniense Strain DH, a Sulfate-reducing Bacterium Isolated from Paddy Soils.</title>
        <authorList>
            <person name="Bao P."/>
            <person name="Zhang X."/>
            <person name="Li G."/>
        </authorList>
    </citation>
    <scope>NUCLEOTIDE SEQUENCE [LARGE SCALE GENOMIC DNA]</scope>
    <source>
        <strain evidence="2 3">DH</strain>
    </source>
</reference>